<sequence length="83" mass="8726">MSQESGFIQSSVFAVFSLPLAPSSTFSHLILIISTSPPPISRASITSRGSTTYHNPMLTFAQPNAFEGPPNSTSKMQAAAANP</sequence>
<evidence type="ECO:0000313" key="2">
    <source>
        <dbReference type="EMBL" id="KDR68894.1"/>
    </source>
</evidence>
<feature type="region of interest" description="Disordered" evidence="1">
    <location>
        <begin position="63"/>
        <end position="83"/>
    </location>
</feature>
<dbReference type="AlphaFoldDB" id="A0A067SMG8"/>
<protein>
    <submittedName>
        <fullName evidence="2">Uncharacterized protein</fullName>
    </submittedName>
</protein>
<reference evidence="3" key="1">
    <citation type="journal article" date="2014" name="Proc. Natl. Acad. Sci. U.S.A.">
        <title>Extensive sampling of basidiomycete genomes demonstrates inadequacy of the white-rot/brown-rot paradigm for wood decay fungi.</title>
        <authorList>
            <person name="Riley R."/>
            <person name="Salamov A.A."/>
            <person name="Brown D.W."/>
            <person name="Nagy L.G."/>
            <person name="Floudas D."/>
            <person name="Held B.W."/>
            <person name="Levasseur A."/>
            <person name="Lombard V."/>
            <person name="Morin E."/>
            <person name="Otillar R."/>
            <person name="Lindquist E.A."/>
            <person name="Sun H."/>
            <person name="LaButti K.M."/>
            <person name="Schmutz J."/>
            <person name="Jabbour D."/>
            <person name="Luo H."/>
            <person name="Baker S.E."/>
            <person name="Pisabarro A.G."/>
            <person name="Walton J.D."/>
            <person name="Blanchette R.A."/>
            <person name="Henrissat B."/>
            <person name="Martin F."/>
            <person name="Cullen D."/>
            <person name="Hibbett D.S."/>
            <person name="Grigoriev I.V."/>
        </authorList>
    </citation>
    <scope>NUCLEOTIDE SEQUENCE [LARGE SCALE GENOMIC DNA]</scope>
    <source>
        <strain evidence="3">CBS 339.88</strain>
    </source>
</reference>
<organism evidence="2 3">
    <name type="scientific">Galerina marginata (strain CBS 339.88)</name>
    <dbReference type="NCBI Taxonomy" id="685588"/>
    <lineage>
        <taxon>Eukaryota</taxon>
        <taxon>Fungi</taxon>
        <taxon>Dikarya</taxon>
        <taxon>Basidiomycota</taxon>
        <taxon>Agaricomycotina</taxon>
        <taxon>Agaricomycetes</taxon>
        <taxon>Agaricomycetidae</taxon>
        <taxon>Agaricales</taxon>
        <taxon>Agaricineae</taxon>
        <taxon>Strophariaceae</taxon>
        <taxon>Galerina</taxon>
    </lineage>
</organism>
<evidence type="ECO:0000256" key="1">
    <source>
        <dbReference type="SAM" id="MobiDB-lite"/>
    </source>
</evidence>
<keyword evidence="3" id="KW-1185">Reference proteome</keyword>
<dbReference type="HOGENOM" id="CLU_2542733_0_0_1"/>
<gene>
    <name evidence="2" type="ORF">GALMADRAFT_256389</name>
</gene>
<evidence type="ECO:0000313" key="3">
    <source>
        <dbReference type="Proteomes" id="UP000027222"/>
    </source>
</evidence>
<dbReference type="Proteomes" id="UP000027222">
    <property type="component" value="Unassembled WGS sequence"/>
</dbReference>
<name>A0A067SMG8_GALM3</name>
<dbReference type="EMBL" id="KL142405">
    <property type="protein sequence ID" value="KDR68894.1"/>
    <property type="molecule type" value="Genomic_DNA"/>
</dbReference>
<accession>A0A067SMG8</accession>
<proteinExistence type="predicted"/>